<keyword evidence="2" id="KW-0680">Restriction system</keyword>
<dbReference type="InterPro" id="IPR052021">
    <property type="entry name" value="Type-I_RS_S_subunit"/>
</dbReference>
<dbReference type="InterPro" id="IPR044946">
    <property type="entry name" value="Restrct_endonuc_typeI_TRD_sf"/>
</dbReference>
<dbReference type="OrthoDB" id="5298944at2"/>
<dbReference type="CDD" id="cd17252">
    <property type="entry name" value="RMtype1_S_EcoKI-TRD1-CR1_like"/>
    <property type="match status" value="1"/>
</dbReference>
<sequence length="393" mass="44267">MNPPGVKGYRSEKIIFKDAPSRAKRIVSSGDTIVSTVRTYLKAITRIEDATNVIVSTGFTVLTPKKNVLSSFCSNWVISETLINRINAISKGVSYPATNATEIGDLYIVLPPLSEQKEIASYLDTTTGQLDQKIDLLDKKAVQYEKLKQSLIDEIVTCGLDKSAPIRNCNVHLIKEIPEHWKICRLKEVGYLYSGLTGKSGDDFINENEYSEPYVPFTNIANNFYLSTSELKSVCISPSEKQNFVKKYDLFFLMSSEDYADLGKCSLLRSDMEKKTYLNSFCKGFRFTKHSINPSYINYLLHSTPYRITLSNEGNGFTRINLRMEKINDIQILVPPQLEQQAISKYLDEKTMQIDAILKSISAEIEKLKSLRKALINDVVTGKIKVTSEGLAV</sequence>
<dbReference type="EMBL" id="NGUO01000001">
    <property type="protein sequence ID" value="OWS72796.1"/>
    <property type="molecule type" value="Genomic_DNA"/>
</dbReference>
<dbReference type="PANTHER" id="PTHR30408">
    <property type="entry name" value="TYPE-1 RESTRICTION ENZYME ECOKI SPECIFICITY PROTEIN"/>
    <property type="match status" value="1"/>
</dbReference>
<evidence type="ECO:0000256" key="1">
    <source>
        <dbReference type="ARBA" id="ARBA00010923"/>
    </source>
</evidence>
<dbReference type="Gene3D" id="3.90.220.20">
    <property type="entry name" value="DNA methylase specificity domains"/>
    <property type="match status" value="2"/>
</dbReference>
<evidence type="ECO:0000313" key="6">
    <source>
        <dbReference type="Proteomes" id="UP000198104"/>
    </source>
</evidence>
<keyword evidence="3" id="KW-0238">DNA-binding</keyword>
<feature type="domain" description="Type I restriction modification DNA specificity" evidence="4">
    <location>
        <begin position="178"/>
        <end position="367"/>
    </location>
</feature>
<gene>
    <name evidence="5" type="ORF">CBI30_00585</name>
</gene>
<dbReference type="SUPFAM" id="SSF116734">
    <property type="entry name" value="DNA methylase specificity domain"/>
    <property type="match status" value="2"/>
</dbReference>
<keyword evidence="6" id="KW-1185">Reference proteome</keyword>
<dbReference type="GO" id="GO:0003677">
    <property type="term" value="F:DNA binding"/>
    <property type="evidence" value="ECO:0007669"/>
    <property type="project" value="UniProtKB-KW"/>
</dbReference>
<feature type="domain" description="Type I restriction modification DNA specificity" evidence="4">
    <location>
        <begin position="30"/>
        <end position="130"/>
    </location>
</feature>
<dbReference type="AlphaFoldDB" id="A0A254Q5C5"/>
<proteinExistence type="inferred from homology"/>
<dbReference type="Pfam" id="PF01420">
    <property type="entry name" value="Methylase_S"/>
    <property type="match status" value="2"/>
</dbReference>
<evidence type="ECO:0000256" key="3">
    <source>
        <dbReference type="ARBA" id="ARBA00023125"/>
    </source>
</evidence>
<protein>
    <recommendedName>
        <fullName evidence="4">Type I restriction modification DNA specificity domain-containing protein</fullName>
    </recommendedName>
</protein>
<dbReference type="InterPro" id="IPR000055">
    <property type="entry name" value="Restrct_endonuc_typeI_TRD"/>
</dbReference>
<organism evidence="5 6">
    <name type="scientific">Polynucleobacter aenigmaticus</name>
    <dbReference type="NCBI Taxonomy" id="1743164"/>
    <lineage>
        <taxon>Bacteria</taxon>
        <taxon>Pseudomonadati</taxon>
        <taxon>Pseudomonadota</taxon>
        <taxon>Betaproteobacteria</taxon>
        <taxon>Burkholderiales</taxon>
        <taxon>Burkholderiaceae</taxon>
        <taxon>Polynucleobacter</taxon>
    </lineage>
</organism>
<reference evidence="5 6" key="1">
    <citation type="submission" date="2017-05" db="EMBL/GenBank/DDBJ databases">
        <title>Polynucleobacter sp. MWH-K35W1 isolated from the permanently anoxic monimolimnion of a meromictic lake.</title>
        <authorList>
            <person name="Hahn M.W."/>
        </authorList>
    </citation>
    <scope>NUCLEOTIDE SEQUENCE [LARGE SCALE GENOMIC DNA]</scope>
    <source>
        <strain evidence="5 6">MWH-K35W1</strain>
    </source>
</reference>
<dbReference type="CDD" id="cd16961">
    <property type="entry name" value="RMtype1_S_TRD-CR_like"/>
    <property type="match status" value="1"/>
</dbReference>
<dbReference type="GO" id="GO:0009307">
    <property type="term" value="P:DNA restriction-modification system"/>
    <property type="evidence" value="ECO:0007669"/>
    <property type="project" value="UniProtKB-KW"/>
</dbReference>
<comment type="similarity">
    <text evidence="1">Belongs to the type-I restriction system S methylase family.</text>
</comment>
<accession>A0A254Q5C5</accession>
<evidence type="ECO:0000313" key="5">
    <source>
        <dbReference type="EMBL" id="OWS72796.1"/>
    </source>
</evidence>
<dbReference type="PANTHER" id="PTHR30408:SF12">
    <property type="entry name" value="TYPE I RESTRICTION ENZYME MJAVIII SPECIFICITY SUBUNIT"/>
    <property type="match status" value="1"/>
</dbReference>
<dbReference type="Proteomes" id="UP000198104">
    <property type="component" value="Unassembled WGS sequence"/>
</dbReference>
<evidence type="ECO:0000259" key="4">
    <source>
        <dbReference type="Pfam" id="PF01420"/>
    </source>
</evidence>
<name>A0A254Q5C5_9BURK</name>
<comment type="caution">
    <text evidence="5">The sequence shown here is derived from an EMBL/GenBank/DDBJ whole genome shotgun (WGS) entry which is preliminary data.</text>
</comment>
<evidence type="ECO:0000256" key="2">
    <source>
        <dbReference type="ARBA" id="ARBA00022747"/>
    </source>
</evidence>